<dbReference type="AlphaFoldDB" id="A0A2N0ZI36"/>
<reference evidence="1 2" key="1">
    <citation type="journal article" date="2010" name="Int. J. Syst. Evol. Microbiol.">
        <title>Bacillus horneckiae sp. nov., isolated from a spacecraft-assembly clean room.</title>
        <authorList>
            <person name="Vaishampayan P."/>
            <person name="Probst A."/>
            <person name="Krishnamurthi S."/>
            <person name="Ghosh S."/>
            <person name="Osman S."/>
            <person name="McDowall A."/>
            <person name="Ruckmani A."/>
            <person name="Mayilraj S."/>
            <person name="Venkateswaran K."/>
        </authorList>
    </citation>
    <scope>NUCLEOTIDE SEQUENCE [LARGE SCALE GENOMIC DNA]</scope>
    <source>
        <strain evidence="2">1PO1SC</strain>
    </source>
</reference>
<dbReference type="EMBL" id="PISD01000019">
    <property type="protein sequence ID" value="PKG29170.1"/>
    <property type="molecule type" value="Genomic_DNA"/>
</dbReference>
<evidence type="ECO:0000313" key="2">
    <source>
        <dbReference type="Proteomes" id="UP000233343"/>
    </source>
</evidence>
<evidence type="ECO:0000313" key="1">
    <source>
        <dbReference type="EMBL" id="PKG29170.1"/>
    </source>
</evidence>
<dbReference type="Proteomes" id="UP000233343">
    <property type="component" value="Unassembled WGS sequence"/>
</dbReference>
<organism evidence="1 2">
    <name type="scientific">Cytobacillus horneckiae</name>
    <dbReference type="NCBI Taxonomy" id="549687"/>
    <lineage>
        <taxon>Bacteria</taxon>
        <taxon>Bacillati</taxon>
        <taxon>Bacillota</taxon>
        <taxon>Bacilli</taxon>
        <taxon>Bacillales</taxon>
        <taxon>Bacillaceae</taxon>
        <taxon>Cytobacillus</taxon>
    </lineage>
</organism>
<accession>A0A2N0ZI36</accession>
<name>A0A2N0ZI36_9BACI</name>
<dbReference type="RefSeq" id="WP_066198523.1">
    <property type="nucleotide sequence ID" value="NZ_JARMMB010000010.1"/>
</dbReference>
<proteinExistence type="predicted"/>
<gene>
    <name evidence="1" type="ORF">CWS20_10445</name>
</gene>
<protein>
    <submittedName>
        <fullName evidence="1">Uncharacterized protein</fullName>
    </submittedName>
</protein>
<comment type="caution">
    <text evidence="1">The sequence shown here is derived from an EMBL/GenBank/DDBJ whole genome shotgun (WGS) entry which is preliminary data.</text>
</comment>
<sequence>MRINQFESPAGLFQIFINGQLSEFNISQSNYNTYFIDNVPIRCTNVYEAKIDILDLNIGDKILCEYEDGQFFNDGGGERMSNIIGEFNNYIVGMGAYDDVEVYYDYKTKIIPYVNNGHTSRGFEFEILDHLKMYKQNKNDTRITVKLVWESNKKDYAYDIVGFLTS</sequence>
<keyword evidence="2" id="KW-1185">Reference proteome</keyword>